<evidence type="ECO:0000313" key="2">
    <source>
        <dbReference type="Proteomes" id="UP001602119"/>
    </source>
</evidence>
<evidence type="ECO:0008006" key="3">
    <source>
        <dbReference type="Google" id="ProtNLM"/>
    </source>
</evidence>
<proteinExistence type="predicted"/>
<dbReference type="RefSeq" id="WP_387342152.1">
    <property type="nucleotide sequence ID" value="NZ_JBIAXI010000006.1"/>
</dbReference>
<dbReference type="EMBL" id="JBIAXI010000006">
    <property type="protein sequence ID" value="MFF4773436.1"/>
    <property type="molecule type" value="Genomic_DNA"/>
</dbReference>
<protein>
    <recommendedName>
        <fullName evidence="3">Nuclear transport factor 2 family protein</fullName>
    </recommendedName>
</protein>
<organism evidence="1 2">
    <name type="scientific">Microtetraspora fusca</name>
    <dbReference type="NCBI Taxonomy" id="1997"/>
    <lineage>
        <taxon>Bacteria</taxon>
        <taxon>Bacillati</taxon>
        <taxon>Actinomycetota</taxon>
        <taxon>Actinomycetes</taxon>
        <taxon>Streptosporangiales</taxon>
        <taxon>Streptosporangiaceae</taxon>
        <taxon>Microtetraspora</taxon>
    </lineage>
</organism>
<comment type="caution">
    <text evidence="1">The sequence shown here is derived from an EMBL/GenBank/DDBJ whole genome shotgun (WGS) entry which is preliminary data.</text>
</comment>
<evidence type="ECO:0000313" key="1">
    <source>
        <dbReference type="EMBL" id="MFF4773436.1"/>
    </source>
</evidence>
<keyword evidence="2" id="KW-1185">Reference proteome</keyword>
<gene>
    <name evidence="1" type="ORF">ACFY05_11320</name>
</gene>
<sequence>MDGFRAEFRAVDQADRPDARVSTVARYEIADGRLRQIGDEVA</sequence>
<dbReference type="Proteomes" id="UP001602119">
    <property type="component" value="Unassembled WGS sequence"/>
</dbReference>
<accession>A0ABW6V3C1</accession>
<reference evidence="1 2" key="1">
    <citation type="submission" date="2024-10" db="EMBL/GenBank/DDBJ databases">
        <title>The Natural Products Discovery Center: Release of the First 8490 Sequenced Strains for Exploring Actinobacteria Biosynthetic Diversity.</title>
        <authorList>
            <person name="Kalkreuter E."/>
            <person name="Kautsar S.A."/>
            <person name="Yang D."/>
            <person name="Bader C.D."/>
            <person name="Teijaro C.N."/>
            <person name="Fluegel L."/>
            <person name="Davis C.M."/>
            <person name="Simpson J.R."/>
            <person name="Lauterbach L."/>
            <person name="Steele A.D."/>
            <person name="Gui C."/>
            <person name="Meng S."/>
            <person name="Li G."/>
            <person name="Viehrig K."/>
            <person name="Ye F."/>
            <person name="Su P."/>
            <person name="Kiefer A.F."/>
            <person name="Nichols A."/>
            <person name="Cepeda A.J."/>
            <person name="Yan W."/>
            <person name="Fan B."/>
            <person name="Jiang Y."/>
            <person name="Adhikari A."/>
            <person name="Zheng C.-J."/>
            <person name="Schuster L."/>
            <person name="Cowan T.M."/>
            <person name="Smanski M.J."/>
            <person name="Chevrette M.G."/>
            <person name="De Carvalho L.P.S."/>
            <person name="Shen B."/>
        </authorList>
    </citation>
    <scope>NUCLEOTIDE SEQUENCE [LARGE SCALE GENOMIC DNA]</scope>
    <source>
        <strain evidence="1 2">NPDC001281</strain>
    </source>
</reference>
<name>A0ABW6V3C1_MICFU</name>